<evidence type="ECO:0000313" key="2">
    <source>
        <dbReference type="Proteomes" id="UP001151760"/>
    </source>
</evidence>
<protein>
    <submittedName>
        <fullName evidence="1">Reverse transcriptase domain-containing protein</fullName>
    </submittedName>
</protein>
<dbReference type="EMBL" id="BQNB010008903">
    <property type="protein sequence ID" value="GJS55955.1"/>
    <property type="molecule type" value="Genomic_DNA"/>
</dbReference>
<gene>
    <name evidence="1" type="ORF">Tco_0629317</name>
</gene>
<sequence length="168" mass="18546">MVNTQLSFSIAYHPQTLVGDHVKAWDQKLCQAEFSHNHAVNRSTGFSPFQVVYSAQPRGLLDLVFLSASGYVPKKHLLPYHVDSSDDDIVVNSRMHFVYPRGDDEAQLDIGGHMPGSRIKESKLTSFEFDVAIVSGLTPAPRSSTTSSIHLIQKLLVVVGPEQGEDNQ</sequence>
<name>A0ABQ4WST0_9ASTR</name>
<dbReference type="InterPro" id="IPR050951">
    <property type="entry name" value="Retrovirus_Pol_polyprotein"/>
</dbReference>
<reference evidence="1" key="2">
    <citation type="submission" date="2022-01" db="EMBL/GenBank/DDBJ databases">
        <authorList>
            <person name="Yamashiro T."/>
            <person name="Shiraishi A."/>
            <person name="Satake H."/>
            <person name="Nakayama K."/>
        </authorList>
    </citation>
    <scope>NUCLEOTIDE SEQUENCE</scope>
</reference>
<keyword evidence="1" id="KW-0548">Nucleotidyltransferase</keyword>
<keyword evidence="2" id="KW-1185">Reference proteome</keyword>
<keyword evidence="1" id="KW-0695">RNA-directed DNA polymerase</keyword>
<dbReference type="GO" id="GO:0003964">
    <property type="term" value="F:RNA-directed DNA polymerase activity"/>
    <property type="evidence" value="ECO:0007669"/>
    <property type="project" value="UniProtKB-KW"/>
</dbReference>
<dbReference type="Proteomes" id="UP001151760">
    <property type="component" value="Unassembled WGS sequence"/>
</dbReference>
<dbReference type="PANTHER" id="PTHR37984:SF5">
    <property type="entry name" value="PROTEIN NYNRIN-LIKE"/>
    <property type="match status" value="1"/>
</dbReference>
<evidence type="ECO:0000313" key="1">
    <source>
        <dbReference type="EMBL" id="GJS55955.1"/>
    </source>
</evidence>
<dbReference type="Gene3D" id="3.30.420.10">
    <property type="entry name" value="Ribonuclease H-like superfamily/Ribonuclease H"/>
    <property type="match status" value="1"/>
</dbReference>
<accession>A0ABQ4WST0</accession>
<dbReference type="InterPro" id="IPR036397">
    <property type="entry name" value="RNaseH_sf"/>
</dbReference>
<keyword evidence="1" id="KW-0808">Transferase</keyword>
<comment type="caution">
    <text evidence="1">The sequence shown here is derived from an EMBL/GenBank/DDBJ whole genome shotgun (WGS) entry which is preliminary data.</text>
</comment>
<organism evidence="1 2">
    <name type="scientific">Tanacetum coccineum</name>
    <dbReference type="NCBI Taxonomy" id="301880"/>
    <lineage>
        <taxon>Eukaryota</taxon>
        <taxon>Viridiplantae</taxon>
        <taxon>Streptophyta</taxon>
        <taxon>Embryophyta</taxon>
        <taxon>Tracheophyta</taxon>
        <taxon>Spermatophyta</taxon>
        <taxon>Magnoliopsida</taxon>
        <taxon>eudicotyledons</taxon>
        <taxon>Gunneridae</taxon>
        <taxon>Pentapetalae</taxon>
        <taxon>asterids</taxon>
        <taxon>campanulids</taxon>
        <taxon>Asterales</taxon>
        <taxon>Asteraceae</taxon>
        <taxon>Asteroideae</taxon>
        <taxon>Anthemideae</taxon>
        <taxon>Anthemidinae</taxon>
        <taxon>Tanacetum</taxon>
    </lineage>
</organism>
<reference evidence="1" key="1">
    <citation type="journal article" date="2022" name="Int. J. Mol. Sci.">
        <title>Draft Genome of Tanacetum Coccineum: Genomic Comparison of Closely Related Tanacetum-Family Plants.</title>
        <authorList>
            <person name="Yamashiro T."/>
            <person name="Shiraishi A."/>
            <person name="Nakayama K."/>
            <person name="Satake H."/>
        </authorList>
    </citation>
    <scope>NUCLEOTIDE SEQUENCE</scope>
</reference>
<proteinExistence type="predicted"/>
<dbReference type="PANTHER" id="PTHR37984">
    <property type="entry name" value="PROTEIN CBG26694"/>
    <property type="match status" value="1"/>
</dbReference>